<evidence type="ECO:0000313" key="3">
    <source>
        <dbReference type="Proteomes" id="UP001150062"/>
    </source>
</evidence>
<sequence>MKRLILHKKVENDGVNEEDGKKNIEKKNQKKSMIQLDIDFLSDFTEIFDCLDTEDLEDLIEEKDDLRLNSDDLPKLDFLMELQEEDDDEFDQIIQKNENKSQSMNLENEFDDNEDYEDGDINDGDDGLENLTQGLMDDLNEFAKDSSNNKHSFILIIFSIFF</sequence>
<reference evidence="2" key="1">
    <citation type="submission" date="2022-08" db="EMBL/GenBank/DDBJ databases">
        <title>Novel sulfate-reducing endosymbionts in the free-living metamonad Anaeramoeba.</title>
        <authorList>
            <person name="Jerlstrom-Hultqvist J."/>
            <person name="Cepicka I."/>
            <person name="Gallot-Lavallee L."/>
            <person name="Salas-Leiva D."/>
            <person name="Curtis B.A."/>
            <person name="Zahonova K."/>
            <person name="Pipaliya S."/>
            <person name="Dacks J."/>
            <person name="Roger A.J."/>
        </authorList>
    </citation>
    <scope>NUCLEOTIDE SEQUENCE</scope>
    <source>
        <strain evidence="2">Schooner1</strain>
    </source>
</reference>
<feature type="compositionally biased region" description="Acidic residues" evidence="1">
    <location>
        <begin position="108"/>
        <end position="125"/>
    </location>
</feature>
<name>A0ABQ8YD14_9EUKA</name>
<feature type="region of interest" description="Disordered" evidence="1">
    <location>
        <begin position="97"/>
        <end position="125"/>
    </location>
</feature>
<protein>
    <submittedName>
        <fullName evidence="2">Uncharacterized protein</fullName>
    </submittedName>
</protein>
<keyword evidence="3" id="KW-1185">Reference proteome</keyword>
<evidence type="ECO:0000313" key="2">
    <source>
        <dbReference type="EMBL" id="KAJ6242425.1"/>
    </source>
</evidence>
<organism evidence="2 3">
    <name type="scientific">Anaeramoeba flamelloides</name>
    <dbReference type="NCBI Taxonomy" id="1746091"/>
    <lineage>
        <taxon>Eukaryota</taxon>
        <taxon>Metamonada</taxon>
        <taxon>Anaeramoebidae</taxon>
        <taxon>Anaeramoeba</taxon>
    </lineage>
</organism>
<gene>
    <name evidence="2" type="ORF">M0813_22563</name>
</gene>
<evidence type="ECO:0000256" key="1">
    <source>
        <dbReference type="SAM" id="MobiDB-lite"/>
    </source>
</evidence>
<accession>A0ABQ8YD14</accession>
<dbReference type="Proteomes" id="UP001150062">
    <property type="component" value="Unassembled WGS sequence"/>
</dbReference>
<proteinExistence type="predicted"/>
<comment type="caution">
    <text evidence="2">The sequence shown here is derived from an EMBL/GenBank/DDBJ whole genome shotgun (WGS) entry which is preliminary data.</text>
</comment>
<dbReference type="EMBL" id="JAOAOG010000175">
    <property type="protein sequence ID" value="KAJ6242425.1"/>
    <property type="molecule type" value="Genomic_DNA"/>
</dbReference>